<organism evidence="2 3">
    <name type="scientific">Puccinia striiformis</name>
    <dbReference type="NCBI Taxonomy" id="27350"/>
    <lineage>
        <taxon>Eukaryota</taxon>
        <taxon>Fungi</taxon>
        <taxon>Dikarya</taxon>
        <taxon>Basidiomycota</taxon>
        <taxon>Pucciniomycotina</taxon>
        <taxon>Pucciniomycetes</taxon>
        <taxon>Pucciniales</taxon>
        <taxon>Pucciniaceae</taxon>
        <taxon>Puccinia</taxon>
    </lineage>
</organism>
<keyword evidence="1" id="KW-0732">Signal</keyword>
<reference evidence="3" key="3">
    <citation type="journal article" date="2018" name="Mol. Plant Microbe Interact.">
        <title>Genome sequence resources for the wheat stripe rust pathogen (Puccinia striiformis f. sp. tritici) and the barley stripe rust pathogen (Puccinia striiformis f. sp. hordei).</title>
        <authorList>
            <person name="Xia C."/>
            <person name="Wang M."/>
            <person name="Yin C."/>
            <person name="Cornejo O.E."/>
            <person name="Hulbert S.H."/>
            <person name="Chen X."/>
        </authorList>
    </citation>
    <scope>NUCLEOTIDE SEQUENCE [LARGE SCALE GENOMIC DNA]</scope>
    <source>
        <strain evidence="3">93TX-2</strain>
    </source>
</reference>
<reference evidence="3" key="2">
    <citation type="journal article" date="2018" name="BMC Genomics">
        <title>Genomic insights into host adaptation between the wheat stripe rust pathogen (Puccinia striiformis f. sp. tritici) and the barley stripe rust pathogen (Puccinia striiformis f. sp. hordei).</title>
        <authorList>
            <person name="Xia C."/>
            <person name="Wang M."/>
            <person name="Yin C."/>
            <person name="Cornejo O.E."/>
            <person name="Hulbert S.H."/>
            <person name="Chen X."/>
        </authorList>
    </citation>
    <scope>NUCLEOTIDE SEQUENCE [LARGE SCALE GENOMIC DNA]</scope>
    <source>
        <strain evidence="3">93TX-2</strain>
    </source>
</reference>
<reference evidence="2 3" key="1">
    <citation type="submission" date="2017-12" db="EMBL/GenBank/DDBJ databases">
        <title>Gene loss provides genomic basis for host adaptation in cereal stripe rust fungi.</title>
        <authorList>
            <person name="Xia C."/>
        </authorList>
    </citation>
    <scope>NUCLEOTIDE SEQUENCE [LARGE SCALE GENOMIC DNA]</scope>
    <source>
        <strain evidence="2 3">93TX-2</strain>
    </source>
</reference>
<dbReference type="OrthoDB" id="2499147at2759"/>
<dbReference type="Proteomes" id="UP000238274">
    <property type="component" value="Unassembled WGS sequence"/>
</dbReference>
<evidence type="ECO:0000256" key="1">
    <source>
        <dbReference type="SAM" id="SignalP"/>
    </source>
</evidence>
<feature type="signal peptide" evidence="1">
    <location>
        <begin position="1"/>
        <end position="21"/>
    </location>
</feature>
<keyword evidence="3" id="KW-1185">Reference proteome</keyword>
<protein>
    <submittedName>
        <fullName evidence="2">Uncharacterized protein</fullName>
    </submittedName>
</protein>
<evidence type="ECO:0000313" key="3">
    <source>
        <dbReference type="Proteomes" id="UP000238274"/>
    </source>
</evidence>
<dbReference type="VEuPathDB" id="FungiDB:PSHT_09938"/>
<dbReference type="VEuPathDB" id="FungiDB:PSTT_12050"/>
<comment type="caution">
    <text evidence="2">The sequence shown here is derived from an EMBL/GenBank/DDBJ whole genome shotgun (WGS) entry which is preliminary data.</text>
</comment>
<accession>A0A2S4VD06</accession>
<dbReference type="AlphaFoldDB" id="A0A2S4VD06"/>
<dbReference type="VEuPathDB" id="FungiDB:PSTT_12049"/>
<evidence type="ECO:0000313" key="2">
    <source>
        <dbReference type="EMBL" id="POW07423.1"/>
    </source>
</evidence>
<name>A0A2S4VD06_9BASI</name>
<dbReference type="EMBL" id="PKSM01000147">
    <property type="protein sequence ID" value="POW07423.1"/>
    <property type="molecule type" value="Genomic_DNA"/>
</dbReference>
<gene>
    <name evidence="2" type="ORF">PSHT_09938</name>
</gene>
<proteinExistence type="predicted"/>
<sequence>MQITATIALCLSLFIFQLADSTQGMFSWLSRAPKTTAEASGSAKELASTTSGATSSAHALEYWTPPIHPKLSKSLDEYQTKILNLPDTLKPQTPISGNKDERRFNPDVLSPDDPRKIFLQHILSDQYVGDYQVNLIQMRFKSLFQKATVNNDEVEQWFEVLFHALKVMWKDNNVNTQAMAVSALYGAASLRMKVLNNEPLIAHIDGMSAAINRIAVSGGNSDFVHSRWAKEILTPKKGFSNDLGTRETFLKIFANDRLLVDAMSENVGISEQAIRTLGNQFDSASAYRRVITLAVYHHQGTADADLAKLFLFISISKNKAPHETRLIKYITDASVGHGRGALVLKTHDPHLVPSVLHHARADMSQRTTIPIKCLP</sequence>
<feature type="chain" id="PRO_5015496658" evidence="1">
    <location>
        <begin position="22"/>
        <end position="375"/>
    </location>
</feature>